<name>A0AAV6JHP1_9ERIC</name>
<dbReference type="AlphaFoldDB" id="A0AAV6JHP1"/>
<proteinExistence type="predicted"/>
<keyword evidence="2" id="KW-1185">Reference proteome</keyword>
<organism evidence="1 2">
    <name type="scientific">Rhododendron griersonianum</name>
    <dbReference type="NCBI Taxonomy" id="479676"/>
    <lineage>
        <taxon>Eukaryota</taxon>
        <taxon>Viridiplantae</taxon>
        <taxon>Streptophyta</taxon>
        <taxon>Embryophyta</taxon>
        <taxon>Tracheophyta</taxon>
        <taxon>Spermatophyta</taxon>
        <taxon>Magnoliopsida</taxon>
        <taxon>eudicotyledons</taxon>
        <taxon>Gunneridae</taxon>
        <taxon>Pentapetalae</taxon>
        <taxon>asterids</taxon>
        <taxon>Ericales</taxon>
        <taxon>Ericaceae</taxon>
        <taxon>Ericoideae</taxon>
        <taxon>Rhodoreae</taxon>
        <taxon>Rhododendron</taxon>
    </lineage>
</organism>
<sequence>MAFLSLSRLFNSTPSSHRRLHGISLASPDQHSLENPPPVTPAFLPLNASSSRRLLFFEVVSFSFIVEKLCT</sequence>
<dbReference type="Proteomes" id="UP000823749">
    <property type="component" value="Chromosome 7"/>
</dbReference>
<comment type="caution">
    <text evidence="1">The sequence shown here is derived from an EMBL/GenBank/DDBJ whole genome shotgun (WGS) entry which is preliminary data.</text>
</comment>
<accession>A0AAV6JHP1</accession>
<protein>
    <submittedName>
        <fullName evidence="1">Uncharacterized protein</fullName>
    </submittedName>
</protein>
<gene>
    <name evidence="1" type="ORF">RHGRI_020816</name>
</gene>
<evidence type="ECO:0000313" key="2">
    <source>
        <dbReference type="Proteomes" id="UP000823749"/>
    </source>
</evidence>
<evidence type="ECO:0000313" key="1">
    <source>
        <dbReference type="EMBL" id="KAG5540706.1"/>
    </source>
</evidence>
<reference evidence="1" key="1">
    <citation type="submission" date="2020-08" db="EMBL/GenBank/DDBJ databases">
        <title>Plant Genome Project.</title>
        <authorList>
            <person name="Zhang R.-G."/>
        </authorList>
    </citation>
    <scope>NUCLEOTIDE SEQUENCE</scope>
    <source>
        <strain evidence="1">WSP0</strain>
        <tissue evidence="1">Leaf</tissue>
    </source>
</reference>
<dbReference type="EMBL" id="JACTNZ010000007">
    <property type="protein sequence ID" value="KAG5540706.1"/>
    <property type="molecule type" value="Genomic_DNA"/>
</dbReference>